<accession>A0A640RZW6</accession>
<dbReference type="InterPro" id="IPR050267">
    <property type="entry name" value="Anti-sigma-factor_SerPK"/>
</dbReference>
<evidence type="ECO:0000256" key="1">
    <source>
        <dbReference type="ARBA" id="ARBA00022527"/>
    </source>
</evidence>
<feature type="region of interest" description="Disordered" evidence="2">
    <location>
        <begin position="1"/>
        <end position="28"/>
    </location>
</feature>
<evidence type="ECO:0000313" key="4">
    <source>
        <dbReference type="EMBL" id="GFE04197.1"/>
    </source>
</evidence>
<protein>
    <recommendedName>
        <fullName evidence="3">Histidine kinase/HSP90-like ATPase domain-containing protein</fullName>
    </recommendedName>
</protein>
<keyword evidence="1" id="KW-0418">Kinase</keyword>
<gene>
    <name evidence="4" type="ORF">Scani_04650</name>
</gene>
<evidence type="ECO:0000313" key="5">
    <source>
        <dbReference type="Proteomes" id="UP000435837"/>
    </source>
</evidence>
<keyword evidence="1" id="KW-0808">Transferase</keyword>
<proteinExistence type="predicted"/>
<organism evidence="4 5">
    <name type="scientific">Streptomyces caniferus</name>
    <dbReference type="NCBI Taxonomy" id="285557"/>
    <lineage>
        <taxon>Bacteria</taxon>
        <taxon>Bacillati</taxon>
        <taxon>Actinomycetota</taxon>
        <taxon>Actinomycetes</taxon>
        <taxon>Kitasatosporales</taxon>
        <taxon>Streptomycetaceae</taxon>
        <taxon>Streptomyces</taxon>
    </lineage>
</organism>
<sequence>MKELMHQSLATDDPAFQPARGDCRPGTAADARDFARGFADLLHPAPAARTTQNLLLLVSELVTNALRHAGAVTALRLSADHDSIQVRVEDPSPARPEGRSPDLTGRGGGFGWPMVCTLAREVTVRPRPGGGKIVQAALAR</sequence>
<keyword evidence="1" id="KW-0723">Serine/threonine-protein kinase</keyword>
<dbReference type="EMBL" id="BLIN01000002">
    <property type="protein sequence ID" value="GFE04197.1"/>
    <property type="molecule type" value="Genomic_DNA"/>
</dbReference>
<comment type="caution">
    <text evidence="4">The sequence shown here is derived from an EMBL/GenBank/DDBJ whole genome shotgun (WGS) entry which is preliminary data.</text>
</comment>
<dbReference type="Pfam" id="PF13581">
    <property type="entry name" value="HATPase_c_2"/>
    <property type="match status" value="1"/>
</dbReference>
<evidence type="ECO:0000256" key="2">
    <source>
        <dbReference type="SAM" id="MobiDB-lite"/>
    </source>
</evidence>
<dbReference type="PANTHER" id="PTHR35526">
    <property type="entry name" value="ANTI-SIGMA-F FACTOR RSBW-RELATED"/>
    <property type="match status" value="1"/>
</dbReference>
<feature type="compositionally biased region" description="Basic and acidic residues" evidence="2">
    <location>
        <begin position="86"/>
        <end position="100"/>
    </location>
</feature>
<name>A0A640RZW6_9ACTN</name>
<dbReference type="InterPro" id="IPR036890">
    <property type="entry name" value="HATPase_C_sf"/>
</dbReference>
<feature type="domain" description="Histidine kinase/HSP90-like ATPase" evidence="3">
    <location>
        <begin position="28"/>
        <end position="133"/>
    </location>
</feature>
<reference evidence="4 5" key="1">
    <citation type="submission" date="2019-12" db="EMBL/GenBank/DDBJ databases">
        <title>Whole genome shotgun sequence of Streptomyces caniferus NBRC 15389.</title>
        <authorList>
            <person name="Ichikawa N."/>
            <person name="Kimura A."/>
            <person name="Kitahashi Y."/>
            <person name="Komaki H."/>
            <person name="Tamura T."/>
        </authorList>
    </citation>
    <scope>NUCLEOTIDE SEQUENCE [LARGE SCALE GENOMIC DNA]</scope>
    <source>
        <strain evidence="4 5">NBRC 15389</strain>
    </source>
</reference>
<dbReference type="PANTHER" id="PTHR35526:SF3">
    <property type="entry name" value="ANTI-SIGMA-F FACTOR RSBW"/>
    <property type="match status" value="1"/>
</dbReference>
<feature type="region of interest" description="Disordered" evidence="2">
    <location>
        <begin position="86"/>
        <end position="108"/>
    </location>
</feature>
<dbReference type="SUPFAM" id="SSF55874">
    <property type="entry name" value="ATPase domain of HSP90 chaperone/DNA topoisomerase II/histidine kinase"/>
    <property type="match status" value="1"/>
</dbReference>
<dbReference type="Proteomes" id="UP000435837">
    <property type="component" value="Unassembled WGS sequence"/>
</dbReference>
<dbReference type="GO" id="GO:0004674">
    <property type="term" value="F:protein serine/threonine kinase activity"/>
    <property type="evidence" value="ECO:0007669"/>
    <property type="project" value="UniProtKB-KW"/>
</dbReference>
<evidence type="ECO:0000259" key="3">
    <source>
        <dbReference type="Pfam" id="PF13581"/>
    </source>
</evidence>
<dbReference type="AlphaFoldDB" id="A0A640RZW6"/>
<dbReference type="Gene3D" id="3.30.565.10">
    <property type="entry name" value="Histidine kinase-like ATPase, C-terminal domain"/>
    <property type="match status" value="1"/>
</dbReference>
<dbReference type="InterPro" id="IPR003594">
    <property type="entry name" value="HATPase_dom"/>
</dbReference>
<dbReference type="CDD" id="cd16936">
    <property type="entry name" value="HATPase_RsbW-like"/>
    <property type="match status" value="1"/>
</dbReference>